<comment type="caution">
    <text evidence="1">The sequence shown here is derived from an EMBL/GenBank/DDBJ whole genome shotgun (WGS) entry which is preliminary data.</text>
</comment>
<dbReference type="Gene3D" id="3.40.50.1460">
    <property type="match status" value="1"/>
</dbReference>
<dbReference type="GO" id="GO:0006508">
    <property type="term" value="P:proteolysis"/>
    <property type="evidence" value="ECO:0007669"/>
    <property type="project" value="InterPro"/>
</dbReference>
<evidence type="ECO:0000313" key="1">
    <source>
        <dbReference type="EMBL" id="ETR65227.1"/>
    </source>
</evidence>
<feature type="non-terminal residue" evidence="1">
    <location>
        <position position="283"/>
    </location>
</feature>
<gene>
    <name evidence="1" type="ORF">OMM_14598</name>
</gene>
<protein>
    <submittedName>
        <fullName evidence="1">Uncharacterized protein</fullName>
    </submittedName>
</protein>
<dbReference type="Pfam" id="PF01650">
    <property type="entry name" value="Peptidase_C13"/>
    <property type="match status" value="1"/>
</dbReference>
<accession>A0A1V1NRM6</accession>
<dbReference type="AlphaFoldDB" id="A0A1V1NRM6"/>
<evidence type="ECO:0000313" key="2">
    <source>
        <dbReference type="Proteomes" id="UP000189670"/>
    </source>
</evidence>
<name>A0A1V1NRM6_9BACT</name>
<sequence>MYYISPDIFHDDDQILINDNTPSVSDIQKYIESLYENISQPDVNSERPFILYLADHGGDKTFKINYGLEILKASDLDNWLDSLQNQTGCSVVVIFDACFSGSFVDILAPTDNQNRVIITSTGNHVAIFDSDGRVSFSQFFFNELNAGYSLSQSFENAKAHLSNQYLFNHQFPQICDGQNGELSEKSYIGGSFVVGDILPEIVDHTPTQSLSAGTHDLFVGVGDVEGVNRVWASIIPPNFQLPETTDDFDTPIINIPEMTLSDQGNGRYQGTYEGFYFNGIYHV</sequence>
<dbReference type="EMBL" id="ATBP01003056">
    <property type="protein sequence ID" value="ETR65227.1"/>
    <property type="molecule type" value="Genomic_DNA"/>
</dbReference>
<organism evidence="1 2">
    <name type="scientific">Candidatus Magnetoglobus multicellularis str. Araruama</name>
    <dbReference type="NCBI Taxonomy" id="890399"/>
    <lineage>
        <taxon>Bacteria</taxon>
        <taxon>Pseudomonadati</taxon>
        <taxon>Thermodesulfobacteriota</taxon>
        <taxon>Desulfobacteria</taxon>
        <taxon>Desulfobacterales</taxon>
        <taxon>Desulfobacteraceae</taxon>
        <taxon>Candidatus Magnetoglobus</taxon>
    </lineage>
</organism>
<dbReference type="InterPro" id="IPR001096">
    <property type="entry name" value="Peptidase_C13"/>
</dbReference>
<dbReference type="Proteomes" id="UP000189670">
    <property type="component" value="Unassembled WGS sequence"/>
</dbReference>
<dbReference type="GO" id="GO:0008233">
    <property type="term" value="F:peptidase activity"/>
    <property type="evidence" value="ECO:0007669"/>
    <property type="project" value="InterPro"/>
</dbReference>
<reference evidence="2" key="1">
    <citation type="submission" date="2012-11" db="EMBL/GenBank/DDBJ databases">
        <authorList>
            <person name="Lucero-Rivera Y.E."/>
            <person name="Tovar-Ramirez D."/>
        </authorList>
    </citation>
    <scope>NUCLEOTIDE SEQUENCE [LARGE SCALE GENOMIC DNA]</scope>
    <source>
        <strain evidence="2">Araruama</strain>
    </source>
</reference>
<proteinExistence type="predicted"/>